<feature type="transmembrane region" description="Helical" evidence="2">
    <location>
        <begin position="33"/>
        <end position="54"/>
    </location>
</feature>
<keyword evidence="2" id="KW-0472">Membrane</keyword>
<dbReference type="Proteomes" id="UP000763557">
    <property type="component" value="Unassembled WGS sequence"/>
</dbReference>
<evidence type="ECO:0000313" key="3">
    <source>
        <dbReference type="EMBL" id="NRN63141.1"/>
    </source>
</evidence>
<dbReference type="SUPFAM" id="SSF53300">
    <property type="entry name" value="vWA-like"/>
    <property type="match status" value="1"/>
</dbReference>
<sequence>MHGETNEPEPGGEANEPQPHREANRPESDWKRLSLTAVLIAVGTAVSQLAVQPLDGTLRTIIFGVGVVILAVVGAGLIEWLLWLLRRLLERFRPQRIAVTVVVATLFCVMGVSWGRPAVDWTAKLFEPCPPPVLVRALTTPELLEPYRELAAEFADDEAAKDGSCRPFEVYVYALPAEEAKAGLHAGWSAEYLRKAPTPDVWLPETGMHVEQVVRRRDIDKSGPPMDVTESVGTIPIVLALPARAGLRPEDPEWQGKTWQDLVDKLRDNGIGLIRPGKSTVGEFATVAIYSSAGGATRLRENAEPARQFESWVDSSFQAGRYPAGGNHTALLGRHRELGDAGAAMVLSELDMIRHNEDVRGGPYGPGCDFLDEPPGCLHAVYPSDTYSFDLPLAVLNWPGLDRGAGQRRAIDAFKAWLGGDAGREAMVLEGIRPPPGTPLQSPLSAVSGIIPGGPPNHIKQHGRLPTNIRDEMVSIKDQVRRTSRVLISLDASGSMRERVGGQTRYGLAVKAIQDAHANLARRAEVTLNVFSATIGVRPVDLTSIGQVQPAGNTPQHRAILEGMRAAGRGGVLVLVTDGSNNVPDVTPQQVAEQSGARVLVLAFGEATCGAQVLNDVTNRTGGSCRQASVDTLSFELAELLRGV</sequence>
<feature type="compositionally biased region" description="Low complexity" evidence="1">
    <location>
        <begin position="8"/>
        <end position="17"/>
    </location>
</feature>
<feature type="transmembrane region" description="Helical" evidence="2">
    <location>
        <begin position="60"/>
        <end position="85"/>
    </location>
</feature>
<dbReference type="InterPro" id="IPR036465">
    <property type="entry name" value="vWFA_dom_sf"/>
</dbReference>
<accession>A0ABX2EVT6</accession>
<comment type="caution">
    <text evidence="3">The sequence shown here is derived from an EMBL/GenBank/DDBJ whole genome shotgun (WGS) entry which is preliminary data.</text>
</comment>
<name>A0ABX2EVT6_9PSEU</name>
<proteinExistence type="predicted"/>
<evidence type="ECO:0000256" key="2">
    <source>
        <dbReference type="SAM" id="Phobius"/>
    </source>
</evidence>
<organism evidence="3 4">
    <name type="scientific">Kibdelosporangium persicum</name>
    <dbReference type="NCBI Taxonomy" id="2698649"/>
    <lineage>
        <taxon>Bacteria</taxon>
        <taxon>Bacillati</taxon>
        <taxon>Actinomycetota</taxon>
        <taxon>Actinomycetes</taxon>
        <taxon>Pseudonocardiales</taxon>
        <taxon>Pseudonocardiaceae</taxon>
        <taxon>Kibdelosporangium</taxon>
    </lineage>
</organism>
<keyword evidence="2" id="KW-1133">Transmembrane helix</keyword>
<protein>
    <submittedName>
        <fullName evidence="3">von Willebrand factor, type A</fullName>
    </submittedName>
</protein>
<feature type="region of interest" description="Disordered" evidence="1">
    <location>
        <begin position="1"/>
        <end position="28"/>
    </location>
</feature>
<keyword evidence="4" id="KW-1185">Reference proteome</keyword>
<dbReference type="EMBL" id="JAAATY010000001">
    <property type="protein sequence ID" value="NRN63141.1"/>
    <property type="molecule type" value="Genomic_DNA"/>
</dbReference>
<keyword evidence="2" id="KW-0812">Transmembrane</keyword>
<dbReference type="RefSeq" id="WP_173123599.1">
    <property type="nucleotide sequence ID" value="NZ_CBCSGW010000061.1"/>
</dbReference>
<feature type="compositionally biased region" description="Basic and acidic residues" evidence="1">
    <location>
        <begin position="18"/>
        <end position="28"/>
    </location>
</feature>
<evidence type="ECO:0000313" key="4">
    <source>
        <dbReference type="Proteomes" id="UP000763557"/>
    </source>
</evidence>
<feature type="transmembrane region" description="Helical" evidence="2">
    <location>
        <begin position="97"/>
        <end position="115"/>
    </location>
</feature>
<dbReference type="Gene3D" id="3.40.50.410">
    <property type="entry name" value="von Willebrand factor, type A domain"/>
    <property type="match status" value="1"/>
</dbReference>
<reference evidence="3 4" key="1">
    <citation type="submission" date="2020-01" db="EMBL/GenBank/DDBJ databases">
        <title>Kibdelosporangium persica a novel Actinomycetes from a hot desert in Iran.</title>
        <authorList>
            <person name="Safaei N."/>
            <person name="Zaburannyi N."/>
            <person name="Mueller R."/>
            <person name="Wink J."/>
        </authorList>
    </citation>
    <scope>NUCLEOTIDE SEQUENCE [LARGE SCALE GENOMIC DNA]</scope>
    <source>
        <strain evidence="3 4">4NS15</strain>
    </source>
</reference>
<evidence type="ECO:0000256" key="1">
    <source>
        <dbReference type="SAM" id="MobiDB-lite"/>
    </source>
</evidence>
<gene>
    <name evidence="3" type="ORF">GC106_3420</name>
</gene>